<sequence length="84" mass="8993">MFRNACVTCELILICQEMGEHDPLAHNESANAVPCNGAAIAMTSDVAAATSGQNFAIQAAMIPPWLWPRIATGRPEISWARIVA</sequence>
<dbReference type="EMBL" id="NGAF01000001">
    <property type="protein sequence ID" value="OXR46987.1"/>
    <property type="molecule type" value="Genomic_DNA"/>
</dbReference>
<reference evidence="1 2" key="1">
    <citation type="submission" date="2017-07" db="EMBL/GenBank/DDBJ databases">
        <title>First draft Genome Sequence of Nocardia cerradoensis isolated from human infection.</title>
        <authorList>
            <person name="Carrasco G."/>
        </authorList>
    </citation>
    <scope>NUCLEOTIDE SEQUENCE [LARGE SCALE GENOMIC DNA]</scope>
    <source>
        <strain evidence="1 2">CNM20130759</strain>
    </source>
</reference>
<comment type="caution">
    <text evidence="1">The sequence shown here is derived from an EMBL/GenBank/DDBJ whole genome shotgun (WGS) entry which is preliminary data.</text>
</comment>
<organism evidence="1 2">
    <name type="scientific">Nocardia cerradoensis</name>
    <dbReference type="NCBI Taxonomy" id="85688"/>
    <lineage>
        <taxon>Bacteria</taxon>
        <taxon>Bacillati</taxon>
        <taxon>Actinomycetota</taxon>
        <taxon>Actinomycetes</taxon>
        <taxon>Mycobacteriales</taxon>
        <taxon>Nocardiaceae</taxon>
        <taxon>Nocardia</taxon>
    </lineage>
</organism>
<protein>
    <submittedName>
        <fullName evidence="1">Uncharacterized protein</fullName>
    </submittedName>
</protein>
<name>A0A231HE53_9NOCA</name>
<evidence type="ECO:0000313" key="1">
    <source>
        <dbReference type="EMBL" id="OXR46987.1"/>
    </source>
</evidence>
<proteinExistence type="predicted"/>
<keyword evidence="2" id="KW-1185">Reference proteome</keyword>
<accession>A0A231HE53</accession>
<gene>
    <name evidence="1" type="ORF">B7C42_00103</name>
</gene>
<evidence type="ECO:0000313" key="2">
    <source>
        <dbReference type="Proteomes" id="UP000215506"/>
    </source>
</evidence>
<dbReference type="Proteomes" id="UP000215506">
    <property type="component" value="Unassembled WGS sequence"/>
</dbReference>
<dbReference type="AlphaFoldDB" id="A0A231HE53"/>